<keyword evidence="3 11" id="KW-0489">Methyltransferase</keyword>
<comment type="caution">
    <text evidence="11">Lacks conserved residue(s) required for the propagation of feature annotation.</text>
</comment>
<feature type="binding site" evidence="11">
    <location>
        <position position="191"/>
    </location>
    <ligand>
        <name>S-adenosyl-L-methionine</name>
        <dbReference type="ChEBI" id="CHEBI:59789"/>
    </ligand>
</feature>
<comment type="subcellular location">
    <subcellularLocation>
        <location evidence="1">Mitochondrion</location>
    </subcellularLocation>
</comment>
<keyword evidence="9" id="KW-0496">Mitochondrion</keyword>
<sequence length="470" mass="53269">MALQGFAVGTIFPGAKYLRGPIRSFFKMSNQSSISSLSSVWLNKYRSRGVTSTCNTPKVAPTAIGDENSLQPEFKIHGKKIKKDKSQNLSPKPITASEKAILNYIDTHGQLQTKEKDRNLKNLLPKQYLRVKTDPTIVYLINTTAAKTFSNAIKAENPDRNSPVLEIQPGLGLLTSELLNTVGYKYLTGLEDNPELATYLASEYNIAVIECSISDIPRYHHLDKHDGGERIHEILNKIKTSTNSNEDRRLHIVGTAPNIGTINFLIRSYATKRIFFEDGLPWNGVTLFLALGSKVHAICTASPESGLVTYRTTSVFCQSLFHFKKIAVLPRDAFIPWDVKDTEVRKGPKTRKIKVVNPDLLTVMRVDINEEAANLIGRENLFAYWYFVREHLYARTNRIIPELEKWCPGCGRRLIRQGFDIYSIFGELTPDEILKLYLQFVSWPEFSYSSFLNAVEKFQTRIEISEDGDH</sequence>
<dbReference type="EMBL" id="CAXLJM020000129">
    <property type="protein sequence ID" value="CAL8139750.1"/>
    <property type="molecule type" value="Genomic_DNA"/>
</dbReference>
<evidence type="ECO:0000256" key="6">
    <source>
        <dbReference type="ARBA" id="ARBA00022884"/>
    </source>
</evidence>
<dbReference type="InterPro" id="IPR029063">
    <property type="entry name" value="SAM-dependent_MTases_sf"/>
</dbReference>
<reference evidence="13 14" key="1">
    <citation type="submission" date="2024-08" db="EMBL/GenBank/DDBJ databases">
        <authorList>
            <person name="Cucini C."/>
            <person name="Frati F."/>
        </authorList>
    </citation>
    <scope>NUCLEOTIDE SEQUENCE [LARGE SCALE GENOMIC DNA]</scope>
</reference>
<keyword evidence="7" id="KW-0809">Transit peptide</keyword>
<organism evidence="13 14">
    <name type="scientific">Orchesella dallaii</name>
    <dbReference type="NCBI Taxonomy" id="48710"/>
    <lineage>
        <taxon>Eukaryota</taxon>
        <taxon>Metazoa</taxon>
        <taxon>Ecdysozoa</taxon>
        <taxon>Arthropoda</taxon>
        <taxon>Hexapoda</taxon>
        <taxon>Collembola</taxon>
        <taxon>Entomobryomorpha</taxon>
        <taxon>Entomobryoidea</taxon>
        <taxon>Orchesellidae</taxon>
        <taxon>Orchesellinae</taxon>
        <taxon>Orchesella</taxon>
    </lineage>
</organism>
<dbReference type="PANTHER" id="PTHR11727">
    <property type="entry name" value="DIMETHYLADENOSINE TRANSFERASE"/>
    <property type="match status" value="1"/>
</dbReference>
<proteinExistence type="inferred from homology"/>
<evidence type="ECO:0000313" key="14">
    <source>
        <dbReference type="Proteomes" id="UP001642540"/>
    </source>
</evidence>
<gene>
    <name evidence="13" type="ORF">ODALV1_LOCUS27977</name>
</gene>
<evidence type="ECO:0000256" key="7">
    <source>
        <dbReference type="ARBA" id="ARBA00022946"/>
    </source>
</evidence>
<keyword evidence="4 11" id="KW-0808">Transferase</keyword>
<dbReference type="PROSITE" id="PS51689">
    <property type="entry name" value="SAM_RNA_A_N6_MT"/>
    <property type="match status" value="1"/>
</dbReference>
<keyword evidence="8" id="KW-0805">Transcription regulation</keyword>
<dbReference type="Pfam" id="PF00398">
    <property type="entry name" value="RrnaAD"/>
    <property type="match status" value="1"/>
</dbReference>
<comment type="caution">
    <text evidence="13">The sequence shown here is derived from an EMBL/GenBank/DDBJ whole genome shotgun (WGS) entry which is preliminary data.</text>
</comment>
<comment type="similarity">
    <text evidence="11 12">Belongs to the class I-like SAM-binding methyltransferase superfamily. rRNA adenine N(6)-methyltransferase family.</text>
</comment>
<name>A0ABP1RZS2_9HEXA</name>
<evidence type="ECO:0000256" key="3">
    <source>
        <dbReference type="ARBA" id="ARBA00022603"/>
    </source>
</evidence>
<dbReference type="PANTHER" id="PTHR11727:SF13">
    <property type="entry name" value="DIMETHYLADENOSINE TRANSFERASE 2, MITOCHONDRIAL"/>
    <property type="match status" value="1"/>
</dbReference>
<dbReference type="EC" id="2.1.1.-" evidence="12"/>
<evidence type="ECO:0000256" key="11">
    <source>
        <dbReference type="PROSITE-ProRule" id="PRU01026"/>
    </source>
</evidence>
<accession>A0ABP1RZS2</accession>
<evidence type="ECO:0000256" key="9">
    <source>
        <dbReference type="ARBA" id="ARBA00023128"/>
    </source>
</evidence>
<dbReference type="Gene3D" id="3.40.50.150">
    <property type="entry name" value="Vaccinia Virus protein VP39"/>
    <property type="match status" value="1"/>
</dbReference>
<evidence type="ECO:0000256" key="12">
    <source>
        <dbReference type="RuleBase" id="RU362106"/>
    </source>
</evidence>
<protein>
    <recommendedName>
        <fullName evidence="12">rRNA adenine N(6)-methyltransferase</fullName>
        <ecNumber evidence="12">2.1.1.-</ecNumber>
    </recommendedName>
</protein>
<dbReference type="InterPro" id="IPR001737">
    <property type="entry name" value="KsgA/Erm"/>
</dbReference>
<dbReference type="Proteomes" id="UP001642540">
    <property type="component" value="Unassembled WGS sequence"/>
</dbReference>
<dbReference type="SUPFAM" id="SSF53335">
    <property type="entry name" value="S-adenosyl-L-methionine-dependent methyltransferases"/>
    <property type="match status" value="1"/>
</dbReference>
<evidence type="ECO:0000256" key="4">
    <source>
        <dbReference type="ARBA" id="ARBA00022679"/>
    </source>
</evidence>
<keyword evidence="2 12" id="KW-0698">rRNA processing</keyword>
<keyword evidence="6 11" id="KW-0694">RNA-binding</keyword>
<keyword evidence="14" id="KW-1185">Reference proteome</keyword>
<evidence type="ECO:0000256" key="5">
    <source>
        <dbReference type="ARBA" id="ARBA00022691"/>
    </source>
</evidence>
<evidence type="ECO:0000256" key="10">
    <source>
        <dbReference type="ARBA" id="ARBA00023163"/>
    </source>
</evidence>
<keyword evidence="5 11" id="KW-0949">S-adenosyl-L-methionine</keyword>
<evidence type="ECO:0000313" key="13">
    <source>
        <dbReference type="EMBL" id="CAL8139750.1"/>
    </source>
</evidence>
<feature type="binding site" evidence="11">
    <location>
        <position position="140"/>
    </location>
    <ligand>
        <name>S-adenosyl-L-methionine</name>
        <dbReference type="ChEBI" id="CHEBI:59789"/>
    </ligand>
</feature>
<evidence type="ECO:0000256" key="1">
    <source>
        <dbReference type="ARBA" id="ARBA00004173"/>
    </source>
</evidence>
<evidence type="ECO:0000256" key="8">
    <source>
        <dbReference type="ARBA" id="ARBA00023015"/>
    </source>
</evidence>
<keyword evidence="10" id="KW-0804">Transcription</keyword>
<evidence type="ECO:0000256" key="2">
    <source>
        <dbReference type="ARBA" id="ARBA00022552"/>
    </source>
</evidence>